<dbReference type="InterPro" id="IPR029058">
    <property type="entry name" value="AB_hydrolase_fold"/>
</dbReference>
<sequence>MLAALEKNPTSFYADTTPQVVGGSPDSVAVEEYKRTLNMERPDITLNRGRFIFSYDLRPYLCQIIVPCHIIQSSKDAIVSVEVGEYIHRSLGGRSVLELIPTEGHLPNATSQLPGAHKPGAAPPHTPGHLVILGLV</sequence>
<dbReference type="OrthoDB" id="408373at2759"/>
<keyword evidence="3" id="KW-1185">Reference proteome</keyword>
<comment type="caution">
    <text evidence="2">The sequence shown here is derived from an EMBL/GenBank/DDBJ whole genome shotgun (WGS) entry which is preliminary data.</text>
</comment>
<protein>
    <submittedName>
        <fullName evidence="2">Probable esterase KAI2</fullName>
    </submittedName>
</protein>
<organism evidence="2 3">
    <name type="scientific">Striga hermonthica</name>
    <name type="common">Purple witchweed</name>
    <name type="synonym">Buchnera hermonthica</name>
    <dbReference type="NCBI Taxonomy" id="68872"/>
    <lineage>
        <taxon>Eukaryota</taxon>
        <taxon>Viridiplantae</taxon>
        <taxon>Streptophyta</taxon>
        <taxon>Embryophyta</taxon>
        <taxon>Tracheophyta</taxon>
        <taxon>Spermatophyta</taxon>
        <taxon>Magnoliopsida</taxon>
        <taxon>eudicotyledons</taxon>
        <taxon>Gunneridae</taxon>
        <taxon>Pentapetalae</taxon>
        <taxon>asterids</taxon>
        <taxon>lamiids</taxon>
        <taxon>Lamiales</taxon>
        <taxon>Orobanchaceae</taxon>
        <taxon>Buchnereae</taxon>
        <taxon>Striga</taxon>
    </lineage>
</organism>
<dbReference type="EMBL" id="CACSLK010000214">
    <property type="protein sequence ID" value="CAA0805887.1"/>
    <property type="molecule type" value="Genomic_DNA"/>
</dbReference>
<dbReference type="SUPFAM" id="SSF53474">
    <property type="entry name" value="alpha/beta-Hydrolases"/>
    <property type="match status" value="1"/>
</dbReference>
<dbReference type="Proteomes" id="UP001153555">
    <property type="component" value="Unassembled WGS sequence"/>
</dbReference>
<gene>
    <name evidence="2" type="ORF">SHERM_00796</name>
</gene>
<evidence type="ECO:0000313" key="3">
    <source>
        <dbReference type="Proteomes" id="UP001153555"/>
    </source>
</evidence>
<dbReference type="Gene3D" id="3.40.50.1820">
    <property type="entry name" value="alpha/beta hydrolase"/>
    <property type="match status" value="1"/>
</dbReference>
<accession>A0A9N7QZZ1</accession>
<reference evidence="2" key="1">
    <citation type="submission" date="2019-12" db="EMBL/GenBank/DDBJ databases">
        <authorList>
            <person name="Scholes J."/>
        </authorList>
    </citation>
    <scope>NUCLEOTIDE SEQUENCE</scope>
</reference>
<evidence type="ECO:0000313" key="2">
    <source>
        <dbReference type="EMBL" id="CAA0805887.1"/>
    </source>
</evidence>
<comment type="similarity">
    <text evidence="1">Belongs to the AB hydrolase superfamily.</text>
</comment>
<evidence type="ECO:0000256" key="1">
    <source>
        <dbReference type="ARBA" id="ARBA00008645"/>
    </source>
</evidence>
<name>A0A9N7QZZ1_STRHE</name>
<dbReference type="PANTHER" id="PTHR43039">
    <property type="entry name" value="ESTERASE-RELATED"/>
    <property type="match status" value="1"/>
</dbReference>
<proteinExistence type="inferred from homology"/>
<dbReference type="AlphaFoldDB" id="A0A9N7QZZ1"/>